<dbReference type="Proteomes" id="UP000244005">
    <property type="component" value="Unassembled WGS sequence"/>
</dbReference>
<evidence type="ECO:0000313" key="3">
    <source>
        <dbReference type="Proteomes" id="UP000244005"/>
    </source>
</evidence>
<dbReference type="AlphaFoldDB" id="A0A2R6W8V2"/>
<keyword evidence="3" id="KW-1185">Reference proteome</keyword>
<reference evidence="3" key="1">
    <citation type="journal article" date="2017" name="Cell">
        <title>Insights into land plant evolution garnered from the Marchantia polymorpha genome.</title>
        <authorList>
            <person name="Bowman J.L."/>
            <person name="Kohchi T."/>
            <person name="Yamato K.T."/>
            <person name="Jenkins J."/>
            <person name="Shu S."/>
            <person name="Ishizaki K."/>
            <person name="Yamaoka S."/>
            <person name="Nishihama R."/>
            <person name="Nakamura Y."/>
            <person name="Berger F."/>
            <person name="Adam C."/>
            <person name="Aki S.S."/>
            <person name="Althoff F."/>
            <person name="Araki T."/>
            <person name="Arteaga-Vazquez M.A."/>
            <person name="Balasubrmanian S."/>
            <person name="Barry K."/>
            <person name="Bauer D."/>
            <person name="Boehm C.R."/>
            <person name="Briginshaw L."/>
            <person name="Caballero-Perez J."/>
            <person name="Catarino B."/>
            <person name="Chen F."/>
            <person name="Chiyoda S."/>
            <person name="Chovatia M."/>
            <person name="Davies K.M."/>
            <person name="Delmans M."/>
            <person name="Demura T."/>
            <person name="Dierschke T."/>
            <person name="Dolan L."/>
            <person name="Dorantes-Acosta A.E."/>
            <person name="Eklund D.M."/>
            <person name="Florent S.N."/>
            <person name="Flores-Sandoval E."/>
            <person name="Fujiyama A."/>
            <person name="Fukuzawa H."/>
            <person name="Galik B."/>
            <person name="Grimanelli D."/>
            <person name="Grimwood J."/>
            <person name="Grossniklaus U."/>
            <person name="Hamada T."/>
            <person name="Haseloff J."/>
            <person name="Hetherington A.J."/>
            <person name="Higo A."/>
            <person name="Hirakawa Y."/>
            <person name="Hundley H.N."/>
            <person name="Ikeda Y."/>
            <person name="Inoue K."/>
            <person name="Inoue S.I."/>
            <person name="Ishida S."/>
            <person name="Jia Q."/>
            <person name="Kakita M."/>
            <person name="Kanazawa T."/>
            <person name="Kawai Y."/>
            <person name="Kawashima T."/>
            <person name="Kennedy M."/>
            <person name="Kinose K."/>
            <person name="Kinoshita T."/>
            <person name="Kohara Y."/>
            <person name="Koide E."/>
            <person name="Komatsu K."/>
            <person name="Kopischke S."/>
            <person name="Kubo M."/>
            <person name="Kyozuka J."/>
            <person name="Lagercrantz U."/>
            <person name="Lin S.S."/>
            <person name="Lindquist E."/>
            <person name="Lipzen A.M."/>
            <person name="Lu C.W."/>
            <person name="De Luna E."/>
            <person name="Martienssen R.A."/>
            <person name="Minamino N."/>
            <person name="Mizutani M."/>
            <person name="Mizutani M."/>
            <person name="Mochizuki N."/>
            <person name="Monte I."/>
            <person name="Mosher R."/>
            <person name="Nagasaki H."/>
            <person name="Nakagami H."/>
            <person name="Naramoto S."/>
            <person name="Nishitani K."/>
            <person name="Ohtani M."/>
            <person name="Okamoto T."/>
            <person name="Okumura M."/>
            <person name="Phillips J."/>
            <person name="Pollak B."/>
            <person name="Reinders A."/>
            <person name="Rovekamp M."/>
            <person name="Sano R."/>
            <person name="Sawa S."/>
            <person name="Schmid M.W."/>
            <person name="Shirakawa M."/>
            <person name="Solano R."/>
            <person name="Spunde A."/>
            <person name="Suetsugu N."/>
            <person name="Sugano S."/>
            <person name="Sugiyama A."/>
            <person name="Sun R."/>
            <person name="Suzuki Y."/>
            <person name="Takenaka M."/>
            <person name="Takezawa D."/>
            <person name="Tomogane H."/>
            <person name="Tsuzuki M."/>
            <person name="Ueda T."/>
            <person name="Umeda M."/>
            <person name="Ward J.M."/>
            <person name="Watanabe Y."/>
            <person name="Yazaki K."/>
            <person name="Yokoyama R."/>
            <person name="Yoshitake Y."/>
            <person name="Yotsui I."/>
            <person name="Zachgo S."/>
            <person name="Schmutz J."/>
        </authorList>
    </citation>
    <scope>NUCLEOTIDE SEQUENCE [LARGE SCALE GENOMIC DNA]</scope>
    <source>
        <strain evidence="3">Tak-1</strain>
    </source>
</reference>
<evidence type="ECO:0000256" key="1">
    <source>
        <dbReference type="SAM" id="SignalP"/>
    </source>
</evidence>
<name>A0A2R6W8V2_MARPO</name>
<protein>
    <submittedName>
        <fullName evidence="2">Uncharacterized protein</fullName>
    </submittedName>
</protein>
<gene>
    <name evidence="2" type="ORF">MARPO_0127s0032</name>
</gene>
<feature type="chain" id="PRO_5015325561" evidence="1">
    <location>
        <begin position="17"/>
        <end position="75"/>
    </location>
</feature>
<dbReference type="EMBL" id="KZ772799">
    <property type="protein sequence ID" value="PTQ30249.1"/>
    <property type="molecule type" value="Genomic_DNA"/>
</dbReference>
<sequence>MTLKLLLLLFHQSEQASNLLTSSRTSSDSEVIATSAVESDFLRHTLTAFLHRFRPQCSLAEQSAVISELLISRNI</sequence>
<keyword evidence="1" id="KW-0732">Signal</keyword>
<evidence type="ECO:0000313" key="2">
    <source>
        <dbReference type="EMBL" id="PTQ30249.1"/>
    </source>
</evidence>
<accession>A0A2R6W8V2</accession>
<proteinExistence type="predicted"/>
<organism evidence="2 3">
    <name type="scientific">Marchantia polymorpha</name>
    <name type="common">Common liverwort</name>
    <name type="synonym">Marchantia aquatica</name>
    <dbReference type="NCBI Taxonomy" id="3197"/>
    <lineage>
        <taxon>Eukaryota</taxon>
        <taxon>Viridiplantae</taxon>
        <taxon>Streptophyta</taxon>
        <taxon>Embryophyta</taxon>
        <taxon>Marchantiophyta</taxon>
        <taxon>Marchantiopsida</taxon>
        <taxon>Marchantiidae</taxon>
        <taxon>Marchantiales</taxon>
        <taxon>Marchantiaceae</taxon>
        <taxon>Marchantia</taxon>
    </lineage>
</organism>
<feature type="signal peptide" evidence="1">
    <location>
        <begin position="1"/>
        <end position="16"/>
    </location>
</feature>